<organism evidence="1 2">
    <name type="scientific">Pseudomonas synxantha</name>
    <dbReference type="NCBI Taxonomy" id="47883"/>
    <lineage>
        <taxon>Bacteria</taxon>
        <taxon>Pseudomonadati</taxon>
        <taxon>Pseudomonadota</taxon>
        <taxon>Gammaproteobacteria</taxon>
        <taxon>Pseudomonadales</taxon>
        <taxon>Pseudomonadaceae</taxon>
        <taxon>Pseudomonas</taxon>
    </lineage>
</organism>
<reference evidence="1 2" key="1">
    <citation type="submission" date="2020-12" db="EMBL/GenBank/DDBJ databases">
        <title>Comparative genomic insights into the epidemiology and virulence of plant pathogenic Pseudomonads from Turkey.</title>
        <authorList>
            <person name="Dillon M."/>
            <person name="Ruiz-Bedoya T."/>
            <person name="Bendalovic-Torma C."/>
            <person name="Guttman K.M."/>
            <person name="Kwak H."/>
            <person name="Middleton M.A."/>
            <person name="Wang P.W."/>
            <person name="Horuz S."/>
            <person name="Aysan Y."/>
            <person name="Guttman D.S."/>
        </authorList>
    </citation>
    <scope>NUCLEOTIDE SEQUENCE [LARGE SCALE GENOMIC DNA]</scope>
    <source>
        <strain evidence="1 2">S5_IA_2b</strain>
    </source>
</reference>
<comment type="caution">
    <text evidence="1">The sequence shown here is derived from an EMBL/GenBank/DDBJ whole genome shotgun (WGS) entry which is preliminary data.</text>
</comment>
<gene>
    <name evidence="1" type="ORF">YA0852_28685</name>
</gene>
<dbReference type="EMBL" id="JAEILG010000108">
    <property type="protein sequence ID" value="MBI6568050.1"/>
    <property type="molecule type" value="Genomic_DNA"/>
</dbReference>
<protein>
    <submittedName>
        <fullName evidence="1">Uncharacterized protein</fullName>
    </submittedName>
</protein>
<name>A0ABS0UR20_9PSED</name>
<evidence type="ECO:0000313" key="1">
    <source>
        <dbReference type="EMBL" id="MBI6568050.1"/>
    </source>
</evidence>
<keyword evidence="2" id="KW-1185">Reference proteome</keyword>
<dbReference type="RefSeq" id="WP_198730949.1">
    <property type="nucleotide sequence ID" value="NZ_JAEILF010000027.1"/>
</dbReference>
<dbReference type="Proteomes" id="UP000648914">
    <property type="component" value="Unassembled WGS sequence"/>
</dbReference>
<accession>A0ABS0UR20</accession>
<evidence type="ECO:0000313" key="2">
    <source>
        <dbReference type="Proteomes" id="UP000648914"/>
    </source>
</evidence>
<proteinExistence type="predicted"/>
<sequence>MTRSTKLPTIERSAKEFAYILMVKASTFPVYVDSNNTRMEPDGSLLVRFLSIKPVESNHFHNTLCSYPCLGRLDFLRPSMEQDSKAQRKLNSLFQRRGCFPHSVVFIELLAQVDLFCSVEENTALDEIEYIKHNLQEFYDGYFETETCRLFAFLTHYDRDHTNSYKMVQDGYQRIAFDLSMLVGVAKD</sequence>